<dbReference type="EMBL" id="NEXE01000225">
    <property type="protein sequence ID" value="PSN85895.1"/>
    <property type="molecule type" value="Genomic_DNA"/>
</dbReference>
<sequence length="306" mass="34005">MSEAVGLVIFVMVTLILFASLIGVVSVLNASVNQQAAQIGSEEAVSTLLTAGGPQFLAPYYPNTPGHEADGGYAGIVQSSPQTYSYTTYNTQTEYYSYQYPITTTTSYAYPTTTTQNYNYKYAELTPLTERNVPETPPATLSYTYYTQGFNKGYYSYPETFYQAYTDSTGVVSLTQVITNYLEPVVENCSPNSITIFGPCSTGIEESTGTCSVSYSYSFWLQSTGTLSYGEPQTSQVQYTSWSSSPSSYTYYENQWHPYTYTTYTSSPSSYTYTNYVVGSEQVPYTYMASTPNTYTYTTYNNAPDH</sequence>
<comment type="caution">
    <text evidence="2">The sequence shown here is derived from an EMBL/GenBank/DDBJ whole genome shotgun (WGS) entry which is preliminary data.</text>
</comment>
<evidence type="ECO:0000313" key="2">
    <source>
        <dbReference type="EMBL" id="PSN85895.1"/>
    </source>
</evidence>
<evidence type="ECO:0000313" key="3">
    <source>
        <dbReference type="Proteomes" id="UP000240322"/>
    </source>
</evidence>
<protein>
    <recommendedName>
        <fullName evidence="4">Flagellin</fullName>
    </recommendedName>
</protein>
<reference evidence="2 3" key="1">
    <citation type="submission" date="2017-04" db="EMBL/GenBank/DDBJ databases">
        <title>Novel microbial lineages endemic to geothermal iron-oxide mats fill important gaps in the evolutionary history of Archaea.</title>
        <authorList>
            <person name="Jay Z.J."/>
            <person name="Beam J.P."/>
            <person name="Dlakic M."/>
            <person name="Rusch D.B."/>
            <person name="Kozubal M.A."/>
            <person name="Inskeep W.P."/>
        </authorList>
    </citation>
    <scope>NUCLEOTIDE SEQUENCE [LARGE SCALE GENOMIC DNA]</scope>
    <source>
        <strain evidence="2">OSP_D</strain>
    </source>
</reference>
<dbReference type="Proteomes" id="UP000240322">
    <property type="component" value="Unassembled WGS sequence"/>
</dbReference>
<evidence type="ECO:0000256" key="1">
    <source>
        <dbReference type="SAM" id="Phobius"/>
    </source>
</evidence>
<gene>
    <name evidence="2" type="ORF">B9Q03_12015</name>
</gene>
<keyword evidence="1" id="KW-0812">Transmembrane</keyword>
<keyword evidence="1" id="KW-1133">Transmembrane helix</keyword>
<dbReference type="AlphaFoldDB" id="A0A2R6AHP5"/>
<evidence type="ECO:0008006" key="4">
    <source>
        <dbReference type="Google" id="ProtNLM"/>
    </source>
</evidence>
<name>A0A2R6AHP5_9ARCH</name>
<accession>A0A2R6AHP5</accession>
<proteinExistence type="predicted"/>
<feature type="non-terminal residue" evidence="2">
    <location>
        <position position="306"/>
    </location>
</feature>
<feature type="transmembrane region" description="Helical" evidence="1">
    <location>
        <begin position="7"/>
        <end position="28"/>
    </location>
</feature>
<keyword evidence="1" id="KW-0472">Membrane</keyword>
<organism evidence="2 3">
    <name type="scientific">Candidatus Marsarchaeota G2 archaeon OSP_D</name>
    <dbReference type="NCBI Taxonomy" id="1978157"/>
    <lineage>
        <taxon>Archaea</taxon>
        <taxon>Candidatus Marsarchaeota</taxon>
        <taxon>Candidatus Marsarchaeota group 2</taxon>
    </lineage>
</organism>